<evidence type="ECO:0000256" key="2">
    <source>
        <dbReference type="SAM" id="Phobius"/>
    </source>
</evidence>
<organism evidence="3 4">
    <name type="scientific">Acanthosepion pharaonis</name>
    <name type="common">Pharaoh cuttlefish</name>
    <name type="synonym">Sepia pharaonis</name>
    <dbReference type="NCBI Taxonomy" id="158019"/>
    <lineage>
        <taxon>Eukaryota</taxon>
        <taxon>Metazoa</taxon>
        <taxon>Spiralia</taxon>
        <taxon>Lophotrochozoa</taxon>
        <taxon>Mollusca</taxon>
        <taxon>Cephalopoda</taxon>
        <taxon>Coleoidea</taxon>
        <taxon>Decapodiformes</taxon>
        <taxon>Sepiida</taxon>
        <taxon>Sepiina</taxon>
        <taxon>Sepiidae</taxon>
        <taxon>Acanthosepion</taxon>
    </lineage>
</organism>
<evidence type="ECO:0000256" key="1">
    <source>
        <dbReference type="SAM" id="MobiDB-lite"/>
    </source>
</evidence>
<dbReference type="AlphaFoldDB" id="A0A812D613"/>
<keyword evidence="2" id="KW-1133">Transmembrane helix</keyword>
<feature type="transmembrane region" description="Helical" evidence="2">
    <location>
        <begin position="43"/>
        <end position="61"/>
    </location>
</feature>
<name>A0A812D613_ACAPH</name>
<comment type="caution">
    <text evidence="3">The sequence shown here is derived from an EMBL/GenBank/DDBJ whole genome shotgun (WGS) entry which is preliminary data.</text>
</comment>
<keyword evidence="2" id="KW-0472">Membrane</keyword>
<evidence type="ECO:0000313" key="4">
    <source>
        <dbReference type="Proteomes" id="UP000597762"/>
    </source>
</evidence>
<dbReference type="EMBL" id="CAHIKZ030002479">
    <property type="protein sequence ID" value="CAE1287571.1"/>
    <property type="molecule type" value="Genomic_DNA"/>
</dbReference>
<feature type="compositionally biased region" description="Basic and acidic residues" evidence="1">
    <location>
        <begin position="258"/>
        <end position="271"/>
    </location>
</feature>
<protein>
    <submittedName>
        <fullName evidence="3">Uncharacterized protein</fullName>
    </submittedName>
</protein>
<proteinExistence type="predicted"/>
<dbReference type="Proteomes" id="UP000597762">
    <property type="component" value="Unassembled WGS sequence"/>
</dbReference>
<sequence>MLFIDCAKKGISKHLQPNFQTEHTTISRGKIYSSCRSEFFRKMALCLWIYPCLLCIIFTFGTTDEINDNTTCTLTNNVDCSHLLNLNNTKEYVIEDKEINRTGVKIIFEMERGIQFLRLTSGGEFINRIKQINVTRGSHNHLVNLTCSYEEKIKLEPVVVSKEIQIDFVKGCGNDTDPIVIKNIQYKYEDGFFQNTSEMTPLGEKSSKMEELTTLDKETAAFRETTVDPLKEGMKPIPTSLGSKTKLMSTGKPMDVTNETKTEKKGDDDVSRMPPPSEKPFKKTTKQMKSKTTGETSEKKPIPTSHVTKTRLVATGKPVTKKTEMKKKDDGKRTNFKVGASKSSAQKISRDFAGFFFFLCLFYIA</sequence>
<gene>
    <name evidence="3" type="ORF">SPHA_46664</name>
</gene>
<accession>A0A812D613</accession>
<evidence type="ECO:0000313" key="3">
    <source>
        <dbReference type="EMBL" id="CAE1287571.1"/>
    </source>
</evidence>
<keyword evidence="2" id="KW-0812">Transmembrane</keyword>
<keyword evidence="4" id="KW-1185">Reference proteome</keyword>
<reference evidence="3" key="1">
    <citation type="submission" date="2021-01" db="EMBL/GenBank/DDBJ databases">
        <authorList>
            <person name="Li R."/>
            <person name="Bekaert M."/>
        </authorList>
    </citation>
    <scope>NUCLEOTIDE SEQUENCE</scope>
    <source>
        <strain evidence="3">Farmed</strain>
    </source>
</reference>
<feature type="region of interest" description="Disordered" evidence="1">
    <location>
        <begin position="230"/>
        <end position="303"/>
    </location>
</feature>